<dbReference type="Gene3D" id="3.40.33.10">
    <property type="entry name" value="CAP"/>
    <property type="match status" value="1"/>
</dbReference>
<protein>
    <submittedName>
        <fullName evidence="2">Pathogenesis-related protein</fullName>
    </submittedName>
</protein>
<evidence type="ECO:0000313" key="2">
    <source>
        <dbReference type="EMBL" id="KAF5191341.1"/>
    </source>
</evidence>
<dbReference type="SMART" id="SM00198">
    <property type="entry name" value="SCP"/>
    <property type="match status" value="1"/>
</dbReference>
<proteinExistence type="predicted"/>
<dbReference type="OrthoDB" id="337038at2759"/>
<dbReference type="Proteomes" id="UP000554482">
    <property type="component" value="Unassembled WGS sequence"/>
</dbReference>
<dbReference type="InterPro" id="IPR035940">
    <property type="entry name" value="CAP_sf"/>
</dbReference>
<organism evidence="2 3">
    <name type="scientific">Thalictrum thalictroides</name>
    <name type="common">Rue-anemone</name>
    <name type="synonym">Anemone thalictroides</name>
    <dbReference type="NCBI Taxonomy" id="46969"/>
    <lineage>
        <taxon>Eukaryota</taxon>
        <taxon>Viridiplantae</taxon>
        <taxon>Streptophyta</taxon>
        <taxon>Embryophyta</taxon>
        <taxon>Tracheophyta</taxon>
        <taxon>Spermatophyta</taxon>
        <taxon>Magnoliopsida</taxon>
        <taxon>Ranunculales</taxon>
        <taxon>Ranunculaceae</taxon>
        <taxon>Thalictroideae</taxon>
        <taxon>Thalictrum</taxon>
    </lineage>
</organism>
<evidence type="ECO:0000259" key="1">
    <source>
        <dbReference type="SMART" id="SM00198"/>
    </source>
</evidence>
<dbReference type="SUPFAM" id="SSF55797">
    <property type="entry name" value="PR-1-like"/>
    <property type="match status" value="1"/>
</dbReference>
<dbReference type="AlphaFoldDB" id="A0A7J6W2B9"/>
<dbReference type="EMBL" id="JABWDY010022916">
    <property type="protein sequence ID" value="KAF5191341.1"/>
    <property type="molecule type" value="Genomic_DNA"/>
</dbReference>
<accession>A0A7J6W2B9</accession>
<evidence type="ECO:0000313" key="3">
    <source>
        <dbReference type="Proteomes" id="UP000554482"/>
    </source>
</evidence>
<comment type="caution">
    <text evidence="2">The sequence shown here is derived from an EMBL/GenBank/DDBJ whole genome shotgun (WGS) entry which is preliminary data.</text>
</comment>
<reference evidence="2 3" key="1">
    <citation type="submission" date="2020-06" db="EMBL/GenBank/DDBJ databases">
        <title>Transcriptomic and genomic resources for Thalictrum thalictroides and T. hernandezii: Facilitating candidate gene discovery in an emerging model plant lineage.</title>
        <authorList>
            <person name="Arias T."/>
            <person name="Riano-Pachon D.M."/>
            <person name="Di Stilio V.S."/>
        </authorList>
    </citation>
    <scope>NUCLEOTIDE SEQUENCE [LARGE SCALE GENOMIC DNA]</scope>
    <source>
        <strain evidence="3">cv. WT478/WT964</strain>
        <tissue evidence="2">Leaves</tissue>
    </source>
</reference>
<name>A0A7J6W2B9_THATH</name>
<dbReference type="InterPro" id="IPR014044">
    <property type="entry name" value="CAP_dom"/>
</dbReference>
<sequence length="99" mass="10984">MSQLLKIHQQTTSMLITPLVPKLLLVQLYGTQQFVAAYAQNYANQMASTCRLVHSGGPYGENLAWSSNSSFTGTEGVKLWVAEKQYYIYNTRSCASGEV</sequence>
<keyword evidence="3" id="KW-1185">Reference proteome</keyword>
<gene>
    <name evidence="2" type="ORF">FRX31_019074</name>
</gene>
<feature type="domain" description="SCP" evidence="1">
    <location>
        <begin position="19"/>
        <end position="98"/>
    </location>
</feature>